<dbReference type="PANTHER" id="PTHR39087:SF2">
    <property type="entry name" value="UPF0104 MEMBRANE PROTEIN MJ1595"/>
    <property type="match status" value="1"/>
</dbReference>
<feature type="transmembrane region" description="Helical" evidence="6">
    <location>
        <begin position="126"/>
        <end position="146"/>
    </location>
</feature>
<feature type="transmembrane region" description="Helical" evidence="6">
    <location>
        <begin position="12"/>
        <end position="33"/>
    </location>
</feature>
<name>A0ABY3T117_9GAMM</name>
<evidence type="ECO:0000256" key="3">
    <source>
        <dbReference type="ARBA" id="ARBA00022692"/>
    </source>
</evidence>
<dbReference type="Proteomes" id="UP001054801">
    <property type="component" value="Chromosome"/>
</dbReference>
<protein>
    <submittedName>
        <fullName evidence="7">Flippase-like domain-containing protein</fullName>
    </submittedName>
</protein>
<feature type="transmembrane region" description="Helical" evidence="6">
    <location>
        <begin position="278"/>
        <end position="304"/>
    </location>
</feature>
<evidence type="ECO:0000256" key="1">
    <source>
        <dbReference type="ARBA" id="ARBA00004651"/>
    </source>
</evidence>
<dbReference type="Pfam" id="PF03706">
    <property type="entry name" value="LPG_synthase_TM"/>
    <property type="match status" value="1"/>
</dbReference>
<accession>A0ABY3T117</accession>
<organism evidence="7 8">
    <name type="scientific">Thiothrix winogradskyi</name>
    <dbReference type="NCBI Taxonomy" id="96472"/>
    <lineage>
        <taxon>Bacteria</taxon>
        <taxon>Pseudomonadati</taxon>
        <taxon>Pseudomonadota</taxon>
        <taxon>Gammaproteobacteria</taxon>
        <taxon>Thiotrichales</taxon>
        <taxon>Thiotrichaceae</taxon>
        <taxon>Thiothrix</taxon>
    </lineage>
</organism>
<evidence type="ECO:0000313" key="7">
    <source>
        <dbReference type="EMBL" id="UJS24435.1"/>
    </source>
</evidence>
<gene>
    <name evidence="7" type="ORF">L2Y54_21305</name>
</gene>
<evidence type="ECO:0000256" key="4">
    <source>
        <dbReference type="ARBA" id="ARBA00022989"/>
    </source>
</evidence>
<dbReference type="RefSeq" id="WP_236498924.1">
    <property type="nucleotide sequence ID" value="NZ_CP091244.1"/>
</dbReference>
<keyword evidence="5 6" id="KW-0472">Membrane</keyword>
<keyword evidence="4 6" id="KW-1133">Transmembrane helix</keyword>
<keyword evidence="2" id="KW-1003">Cell membrane</keyword>
<sequence>MMTEQSNTSGQRWHLVASWLVLVLFVVGVQYWIGWQSVLTPWEGFSWTQGVIALALLILSYALRAWRMYDYFPQFLSGQWLQTWRLMLIHNAMNNVLPARMGELSFPVLMRRYFGVGYAHSVSSLLWFRALDLHTILAFAVFPLMISTRLRVLAWPLLFIWMSLPIWAYLLRNQLGVRLAGKDGSFSVFMQKAVHGLPNSWWAFWRSWAMTWANWVVKLLTLAWLLSQFVPDVNWNLLLTSVVTGELTSVLPIHAPGGFGTYEAGVIAPLSRMVDAKVALTAAVNLHLFVLGAALIGALIGWLIPLKTKPNV</sequence>
<feature type="transmembrane region" description="Helical" evidence="6">
    <location>
        <begin position="152"/>
        <end position="171"/>
    </location>
</feature>
<dbReference type="PANTHER" id="PTHR39087">
    <property type="entry name" value="UPF0104 MEMBRANE PROTEIN MJ1595"/>
    <property type="match status" value="1"/>
</dbReference>
<keyword evidence="8" id="KW-1185">Reference proteome</keyword>
<proteinExistence type="predicted"/>
<comment type="subcellular location">
    <subcellularLocation>
        <location evidence="1">Cell membrane</location>
        <topology evidence="1">Multi-pass membrane protein</topology>
    </subcellularLocation>
</comment>
<evidence type="ECO:0000256" key="5">
    <source>
        <dbReference type="ARBA" id="ARBA00023136"/>
    </source>
</evidence>
<keyword evidence="3 6" id="KW-0812">Transmembrane</keyword>
<evidence type="ECO:0000256" key="2">
    <source>
        <dbReference type="ARBA" id="ARBA00022475"/>
    </source>
</evidence>
<evidence type="ECO:0000313" key="8">
    <source>
        <dbReference type="Proteomes" id="UP001054801"/>
    </source>
</evidence>
<feature type="transmembrane region" description="Helical" evidence="6">
    <location>
        <begin position="45"/>
        <end position="63"/>
    </location>
</feature>
<dbReference type="EMBL" id="CP091244">
    <property type="protein sequence ID" value="UJS24435.1"/>
    <property type="molecule type" value="Genomic_DNA"/>
</dbReference>
<evidence type="ECO:0000256" key="6">
    <source>
        <dbReference type="SAM" id="Phobius"/>
    </source>
</evidence>
<dbReference type="InterPro" id="IPR022791">
    <property type="entry name" value="L-PG_synthase/AglD"/>
</dbReference>
<reference evidence="7" key="1">
    <citation type="journal article" date="2022" name="Microorganisms">
        <title>Two New Species of Filamentous Sulfur Bacteria of the Genus Thiothrix, Thiothrix winogradskyi sp. nov. and 'Candidatus Thiothrix sulfatifontis' sp. nov.</title>
        <authorList>
            <person name="Ravin N.V."/>
            <person name="Rossetti S."/>
            <person name="Beletsky A.V."/>
            <person name="Kadnikov V.V."/>
            <person name="Rudenko T.S."/>
            <person name="Smolyakov D.D."/>
            <person name="Moskvitina M.I."/>
            <person name="Gureeva M.V."/>
            <person name="Mardanov A.V."/>
            <person name="Grabovich M.Y."/>
        </authorList>
    </citation>
    <scope>NUCLEOTIDE SEQUENCE</scope>
    <source>
        <strain evidence="7">CT3</strain>
    </source>
</reference>